<keyword evidence="2" id="KW-1185">Reference proteome</keyword>
<dbReference type="PANTHER" id="PTHR33879">
    <property type="entry name" value="17.6 KDA CLASS II HEAT SHOCK PROTEIN-RELATED"/>
    <property type="match status" value="1"/>
</dbReference>
<dbReference type="PANTHER" id="PTHR33879:SF3">
    <property type="entry name" value="17.6 KDA CLASS II HEAT SHOCK PROTEIN-RELATED"/>
    <property type="match status" value="1"/>
</dbReference>
<dbReference type="CDD" id="cd06464">
    <property type="entry name" value="ACD_sHsps-like"/>
    <property type="match status" value="1"/>
</dbReference>
<dbReference type="EMBL" id="JACBKZ010000015">
    <property type="protein sequence ID" value="KAF5930397.1"/>
    <property type="molecule type" value="Genomic_DNA"/>
</dbReference>
<dbReference type="Proteomes" id="UP000593564">
    <property type="component" value="Unassembled WGS sequence"/>
</dbReference>
<evidence type="ECO:0000313" key="2">
    <source>
        <dbReference type="Proteomes" id="UP000593564"/>
    </source>
</evidence>
<comment type="caution">
    <text evidence="1">The sequence shown here is derived from an EMBL/GenBank/DDBJ whole genome shotgun (WGS) entry which is preliminary data.</text>
</comment>
<reference evidence="2" key="1">
    <citation type="journal article" date="2020" name="Nat. Commun.">
        <title>Genome assembly of wild tea tree DASZ reveals pedigree and selection history of tea varieties.</title>
        <authorList>
            <person name="Zhang W."/>
            <person name="Zhang Y."/>
            <person name="Qiu H."/>
            <person name="Guo Y."/>
            <person name="Wan H."/>
            <person name="Zhang X."/>
            <person name="Scossa F."/>
            <person name="Alseekh S."/>
            <person name="Zhang Q."/>
            <person name="Wang P."/>
            <person name="Xu L."/>
            <person name="Schmidt M.H."/>
            <person name="Jia X."/>
            <person name="Li D."/>
            <person name="Zhu A."/>
            <person name="Guo F."/>
            <person name="Chen W."/>
            <person name="Ni D."/>
            <person name="Usadel B."/>
            <person name="Fernie A.R."/>
            <person name="Wen W."/>
        </authorList>
    </citation>
    <scope>NUCLEOTIDE SEQUENCE [LARGE SCALE GENOMIC DNA]</scope>
    <source>
        <strain evidence="2">cv. G240</strain>
    </source>
</reference>
<proteinExistence type="predicted"/>
<protein>
    <recommendedName>
        <fullName evidence="3">SHSP domain-containing protein</fullName>
    </recommendedName>
</protein>
<sequence>MKVHPAPKKRNITIRYNIASTFSQANALACRQKKLRRLPHIFAKVLELPFHSDADVLIDETSDCFRFVVNTDDIGDDIRAQTIEIYPGVTKIVIRGTNVLDLSMDELDLDMWRFRLPASTRPELASAAYNDGQLVVMVPKDANFNGLDVVDREEEVWGEGNGDIGAGRLVLVHHGLEVMKEREVWGLEFVILSRHARRGKVGGGVGSGSFGVGGGKRDVSVFGVKVAERVGVGVESKVRLKFLMRDEAAEFGNGCGE</sequence>
<name>A0A7J7FQV7_CAMSI</name>
<organism evidence="1 2">
    <name type="scientific">Camellia sinensis</name>
    <name type="common">Tea plant</name>
    <name type="synonym">Thea sinensis</name>
    <dbReference type="NCBI Taxonomy" id="4442"/>
    <lineage>
        <taxon>Eukaryota</taxon>
        <taxon>Viridiplantae</taxon>
        <taxon>Streptophyta</taxon>
        <taxon>Embryophyta</taxon>
        <taxon>Tracheophyta</taxon>
        <taxon>Spermatophyta</taxon>
        <taxon>Magnoliopsida</taxon>
        <taxon>eudicotyledons</taxon>
        <taxon>Gunneridae</taxon>
        <taxon>Pentapetalae</taxon>
        <taxon>asterids</taxon>
        <taxon>Ericales</taxon>
        <taxon>Theaceae</taxon>
        <taxon>Camellia</taxon>
    </lineage>
</organism>
<accession>A0A7J7FQV7</accession>
<evidence type="ECO:0008006" key="3">
    <source>
        <dbReference type="Google" id="ProtNLM"/>
    </source>
</evidence>
<dbReference type="AlphaFoldDB" id="A0A7J7FQV7"/>
<evidence type="ECO:0000313" key="1">
    <source>
        <dbReference type="EMBL" id="KAF5930397.1"/>
    </source>
</evidence>
<gene>
    <name evidence="1" type="ORF">HYC85_031270</name>
</gene>
<reference evidence="1 2" key="2">
    <citation type="submission" date="2020-07" db="EMBL/GenBank/DDBJ databases">
        <title>Genome assembly of wild tea tree DASZ reveals pedigree and selection history of tea varieties.</title>
        <authorList>
            <person name="Zhang W."/>
        </authorList>
    </citation>
    <scope>NUCLEOTIDE SEQUENCE [LARGE SCALE GENOMIC DNA]</scope>
    <source>
        <strain evidence="2">cv. G240</strain>
        <tissue evidence="1">Leaf</tissue>
    </source>
</reference>